<organism evidence="1 2">
    <name type="scientific">Sphingobium olei</name>
    <dbReference type="NCBI Taxonomy" id="420955"/>
    <lineage>
        <taxon>Bacteria</taxon>
        <taxon>Pseudomonadati</taxon>
        <taxon>Pseudomonadota</taxon>
        <taxon>Alphaproteobacteria</taxon>
        <taxon>Sphingomonadales</taxon>
        <taxon>Sphingomonadaceae</taxon>
        <taxon>Sphingobium</taxon>
    </lineage>
</organism>
<evidence type="ECO:0008006" key="3">
    <source>
        <dbReference type="Google" id="ProtNLM"/>
    </source>
</evidence>
<dbReference type="Proteomes" id="UP001597203">
    <property type="component" value="Unassembled WGS sequence"/>
</dbReference>
<accession>A0ABW3NYW4</accession>
<keyword evidence="2" id="KW-1185">Reference proteome</keyword>
<dbReference type="RefSeq" id="WP_380909976.1">
    <property type="nucleotide sequence ID" value="NZ_JBHTLS010000106.1"/>
</dbReference>
<name>A0ABW3NYW4_9SPHN</name>
<dbReference type="Gene3D" id="3.40.50.300">
    <property type="entry name" value="P-loop containing nucleotide triphosphate hydrolases"/>
    <property type="match status" value="1"/>
</dbReference>
<dbReference type="InterPro" id="IPR027417">
    <property type="entry name" value="P-loop_NTPase"/>
</dbReference>
<proteinExistence type="predicted"/>
<gene>
    <name evidence="1" type="ORF">ACFQ24_06865</name>
</gene>
<sequence length="494" mass="56672">MASAAIVDQWADPRWRINNLYWIKDKTGTAIPFRTNWAQEQFFDDLWYLNAVLKARQLGFTTFIQIYMLDSCLFNSNTSAGVIAHNRDDAEAFFEDKIKFAYDHIPDGLKQRRSATTDSAKTLAFNNNSKIRVGTSLRSGTFQLLHVSEFGKVCAKYPDKAKEIVTGAFNAVEAGQFIFVESTAEGNSGAFYDMCEKAQNDAKEGRALTKLDFKFHFYAWWQDPNYRLDDADTAATVITAEDDKYFDQVEVVMDTTLSRNQRAWYVKKRQTQGRDMKREYPSTPKEAFEATIEGAYFVTEMAKVREQGRICKIPVLNKPVDVFWDLGVGDSMALSFRQQVGMETRWIDYYENSGEGFEHYARVLNEKGYIYGRHYFPHDGDHRSLGAVAKTKREWAIEAGIKPVEIVPRIATEASGIEASRSYLPNCYFDEERCSRLIQCLDSYRKDWDDKLGVWKDTARHDEFSHGYKSFETAAVAPKPAQSRPISYKNRGIV</sequence>
<dbReference type="EMBL" id="JBHTLS010000106">
    <property type="protein sequence ID" value="MFD1104592.1"/>
    <property type="molecule type" value="Genomic_DNA"/>
</dbReference>
<reference evidence="2" key="1">
    <citation type="journal article" date="2019" name="Int. J. Syst. Evol. Microbiol.">
        <title>The Global Catalogue of Microorganisms (GCM) 10K type strain sequencing project: providing services to taxonomists for standard genome sequencing and annotation.</title>
        <authorList>
            <consortium name="The Broad Institute Genomics Platform"/>
            <consortium name="The Broad Institute Genome Sequencing Center for Infectious Disease"/>
            <person name="Wu L."/>
            <person name="Ma J."/>
        </authorList>
    </citation>
    <scope>NUCLEOTIDE SEQUENCE [LARGE SCALE GENOMIC DNA]</scope>
    <source>
        <strain evidence="2">CCUG 54329</strain>
    </source>
</reference>
<comment type="caution">
    <text evidence="1">The sequence shown here is derived from an EMBL/GenBank/DDBJ whole genome shotgun (WGS) entry which is preliminary data.</text>
</comment>
<protein>
    <recommendedName>
        <fullName evidence="3">Terminase</fullName>
    </recommendedName>
</protein>
<evidence type="ECO:0000313" key="1">
    <source>
        <dbReference type="EMBL" id="MFD1104592.1"/>
    </source>
</evidence>
<evidence type="ECO:0000313" key="2">
    <source>
        <dbReference type="Proteomes" id="UP001597203"/>
    </source>
</evidence>